<dbReference type="OrthoDB" id="4867015at2"/>
<proteinExistence type="inferred from homology"/>
<reference evidence="3 4" key="1">
    <citation type="submission" date="2015-02" db="EMBL/GenBank/DDBJ databases">
        <title>Draft genome sequence of Kitasatospora griseola MF730-N6, a bafilomycin, terpentecin and satosporin producer.</title>
        <authorList>
            <person name="Arens J.C."/>
            <person name="Haltli B."/>
            <person name="Kerr R.G."/>
        </authorList>
    </citation>
    <scope>NUCLEOTIDE SEQUENCE [LARGE SCALE GENOMIC DNA]</scope>
    <source>
        <strain evidence="3 4">MF730-N6</strain>
    </source>
</reference>
<dbReference type="Pfam" id="PF00582">
    <property type="entry name" value="Usp"/>
    <property type="match status" value="2"/>
</dbReference>
<sequence>MGTFVLAGTDGSAESTAAAHWAADEALRRGLALRLVHAWTWEDDLHADPSQPASVRTLAERMLADTAQQVREAHPGLELHTGLLTGGEPAADLAAAAADAELLAVGSLGLGRFEGLLVGSIGLDVAARCEVPVVLVRAAQSQPGEAPGEVVVGIDTRAPADAVVDFAFRAAEARGAVLRAVHGWTPPPVWGYAGWVAPETEAEQFRVLEAELLTQGLGAWRAKYPQVTVVEDSRIGSGAGAVVDASAGAALVVVGRRRHRLGRVAHAVSHHAKSPVAIVPHD</sequence>
<dbReference type="Gene3D" id="3.40.50.620">
    <property type="entry name" value="HUPs"/>
    <property type="match status" value="2"/>
</dbReference>
<evidence type="ECO:0000256" key="1">
    <source>
        <dbReference type="ARBA" id="ARBA00008791"/>
    </source>
</evidence>
<gene>
    <name evidence="3" type="ORF">TR51_06215</name>
</gene>
<dbReference type="RefSeq" id="WP_043908665.1">
    <property type="nucleotide sequence ID" value="NZ_JXZB01000001.1"/>
</dbReference>
<feature type="domain" description="UspA" evidence="2">
    <location>
        <begin position="5"/>
        <end position="137"/>
    </location>
</feature>
<feature type="domain" description="UspA" evidence="2">
    <location>
        <begin position="150"/>
        <end position="280"/>
    </location>
</feature>
<organism evidence="3 4">
    <name type="scientific">Kitasatospora griseola</name>
    <name type="common">Streptomyces griseolosporeus</name>
    <dbReference type="NCBI Taxonomy" id="2064"/>
    <lineage>
        <taxon>Bacteria</taxon>
        <taxon>Bacillati</taxon>
        <taxon>Actinomycetota</taxon>
        <taxon>Actinomycetes</taxon>
        <taxon>Kitasatosporales</taxon>
        <taxon>Streptomycetaceae</taxon>
        <taxon>Kitasatospora</taxon>
    </lineage>
</organism>
<protein>
    <recommendedName>
        <fullName evidence="2">UspA domain-containing protein</fullName>
    </recommendedName>
</protein>
<dbReference type="InterPro" id="IPR006015">
    <property type="entry name" value="Universal_stress_UspA"/>
</dbReference>
<dbReference type="PATRIC" id="fig|2064.6.peg.1359"/>
<evidence type="ECO:0000313" key="4">
    <source>
        <dbReference type="Proteomes" id="UP000032066"/>
    </source>
</evidence>
<dbReference type="Proteomes" id="UP000032066">
    <property type="component" value="Unassembled WGS sequence"/>
</dbReference>
<dbReference type="PANTHER" id="PTHR46268:SF6">
    <property type="entry name" value="UNIVERSAL STRESS PROTEIN UP12"/>
    <property type="match status" value="1"/>
</dbReference>
<accession>A0A0D0NFB7</accession>
<dbReference type="InterPro" id="IPR006016">
    <property type="entry name" value="UspA"/>
</dbReference>
<dbReference type="EMBL" id="JXZB01000001">
    <property type="protein sequence ID" value="KIQ66990.1"/>
    <property type="molecule type" value="Genomic_DNA"/>
</dbReference>
<name>A0A0D0NFB7_KITGR</name>
<evidence type="ECO:0000313" key="3">
    <source>
        <dbReference type="EMBL" id="KIQ66990.1"/>
    </source>
</evidence>
<dbReference type="AlphaFoldDB" id="A0A0D0NFB7"/>
<dbReference type="PANTHER" id="PTHR46268">
    <property type="entry name" value="STRESS RESPONSE PROTEIN NHAX"/>
    <property type="match status" value="1"/>
</dbReference>
<dbReference type="SUPFAM" id="SSF52402">
    <property type="entry name" value="Adenine nucleotide alpha hydrolases-like"/>
    <property type="match status" value="2"/>
</dbReference>
<comment type="similarity">
    <text evidence="1">Belongs to the universal stress protein A family.</text>
</comment>
<comment type="caution">
    <text evidence="3">The sequence shown here is derived from an EMBL/GenBank/DDBJ whole genome shotgun (WGS) entry which is preliminary data.</text>
</comment>
<dbReference type="PRINTS" id="PR01438">
    <property type="entry name" value="UNVRSLSTRESS"/>
</dbReference>
<dbReference type="STRING" id="2064.TR51_06215"/>
<keyword evidence="4" id="KW-1185">Reference proteome</keyword>
<dbReference type="InterPro" id="IPR014729">
    <property type="entry name" value="Rossmann-like_a/b/a_fold"/>
</dbReference>
<evidence type="ECO:0000259" key="2">
    <source>
        <dbReference type="Pfam" id="PF00582"/>
    </source>
</evidence>